<comment type="caution">
    <text evidence="1">The sequence shown here is derived from an EMBL/GenBank/DDBJ whole genome shotgun (WGS) entry which is preliminary data.</text>
</comment>
<protein>
    <submittedName>
        <fullName evidence="1">Uncharacterized protein</fullName>
    </submittedName>
</protein>
<name>A0A101GKD8_9EURY</name>
<dbReference type="Proteomes" id="UP000054323">
    <property type="component" value="Unassembled WGS sequence"/>
</dbReference>
<dbReference type="PATRIC" id="fig|2198.4.peg.189"/>
<organism evidence="1 2">
    <name type="scientific">Methanoculleus marisnigri</name>
    <dbReference type="NCBI Taxonomy" id="2198"/>
    <lineage>
        <taxon>Archaea</taxon>
        <taxon>Methanobacteriati</taxon>
        <taxon>Methanobacteriota</taxon>
        <taxon>Stenosarchaea group</taxon>
        <taxon>Methanomicrobia</taxon>
        <taxon>Methanomicrobiales</taxon>
        <taxon>Methanomicrobiaceae</taxon>
        <taxon>Methanoculleus</taxon>
    </lineage>
</organism>
<sequence>NVTQANIRNVLTFPAFGPSIDHTAGTA</sequence>
<evidence type="ECO:0000313" key="1">
    <source>
        <dbReference type="EMBL" id="KUK60073.1"/>
    </source>
</evidence>
<dbReference type="EMBL" id="LGGD01000260">
    <property type="protein sequence ID" value="KUK60073.1"/>
    <property type="molecule type" value="Genomic_DNA"/>
</dbReference>
<feature type="non-terminal residue" evidence="1">
    <location>
        <position position="1"/>
    </location>
</feature>
<accession>A0A101GKD8</accession>
<reference evidence="2" key="1">
    <citation type="journal article" date="2015" name="MBio">
        <title>Genome-Resolved Metagenomic Analysis Reveals Roles for Candidate Phyla and Other Microbial Community Members in Biogeochemical Transformations in Oil Reservoirs.</title>
        <authorList>
            <person name="Hu P."/>
            <person name="Tom L."/>
            <person name="Singh A."/>
            <person name="Thomas B.C."/>
            <person name="Baker B.J."/>
            <person name="Piceno Y.M."/>
            <person name="Andersen G.L."/>
            <person name="Banfield J.F."/>
        </authorList>
    </citation>
    <scope>NUCLEOTIDE SEQUENCE [LARGE SCALE GENOMIC DNA]</scope>
</reference>
<dbReference type="AlphaFoldDB" id="A0A101GKD8"/>
<proteinExistence type="predicted"/>
<gene>
    <name evidence="1" type="ORF">XD82_1705</name>
</gene>
<evidence type="ECO:0000313" key="2">
    <source>
        <dbReference type="Proteomes" id="UP000054323"/>
    </source>
</evidence>